<dbReference type="GO" id="GO:0005634">
    <property type="term" value="C:nucleus"/>
    <property type="evidence" value="ECO:0007669"/>
    <property type="project" value="UniProtKB-SubCell"/>
</dbReference>
<dbReference type="PANTHER" id="PTHR32086:SF0">
    <property type="entry name" value="FANCONI ANEMIA GROUP D2 PROTEIN"/>
    <property type="match status" value="1"/>
</dbReference>
<dbReference type="AlphaFoldDB" id="A0A5J9W0T5"/>
<dbReference type="GO" id="GO:0036297">
    <property type="term" value="P:interstrand cross-link repair"/>
    <property type="evidence" value="ECO:0007669"/>
    <property type="project" value="TreeGrafter"/>
</dbReference>
<dbReference type="InterPro" id="IPR029448">
    <property type="entry name" value="FANCD2"/>
</dbReference>
<feature type="compositionally biased region" description="Low complexity" evidence="6">
    <location>
        <begin position="62"/>
        <end position="71"/>
    </location>
</feature>
<comment type="subcellular location">
    <subcellularLocation>
        <location evidence="1">Nucleus</location>
    </subcellularLocation>
</comment>
<accession>A0A5J9W0T5</accession>
<evidence type="ECO:0000256" key="5">
    <source>
        <dbReference type="ARBA" id="ARBA00093456"/>
    </source>
</evidence>
<keyword evidence="3" id="KW-0832">Ubl conjugation</keyword>
<dbReference type="Gramene" id="TVU41533">
    <property type="protein sequence ID" value="TVU41533"/>
    <property type="gene ID" value="EJB05_15061"/>
</dbReference>
<evidence type="ECO:0000313" key="7">
    <source>
        <dbReference type="EMBL" id="TVU41533.1"/>
    </source>
</evidence>
<dbReference type="GO" id="GO:0000793">
    <property type="term" value="C:condensed chromosome"/>
    <property type="evidence" value="ECO:0007669"/>
    <property type="project" value="TreeGrafter"/>
</dbReference>
<proteinExistence type="inferred from homology"/>
<dbReference type="OrthoDB" id="27031at2759"/>
<keyword evidence="8" id="KW-1185">Reference proteome</keyword>
<evidence type="ECO:0000256" key="3">
    <source>
        <dbReference type="ARBA" id="ARBA00022843"/>
    </source>
</evidence>
<feature type="compositionally biased region" description="Low complexity" evidence="6">
    <location>
        <begin position="78"/>
        <end position="88"/>
    </location>
</feature>
<dbReference type="GO" id="GO:0031573">
    <property type="term" value="P:mitotic intra-S DNA damage checkpoint signaling"/>
    <property type="evidence" value="ECO:0007669"/>
    <property type="project" value="TreeGrafter"/>
</dbReference>
<feature type="region of interest" description="Disordered" evidence="6">
    <location>
        <begin position="54"/>
        <end position="97"/>
    </location>
</feature>
<dbReference type="Pfam" id="PF14631">
    <property type="entry name" value="FancD2"/>
    <property type="match status" value="1"/>
</dbReference>
<dbReference type="GO" id="GO:0007129">
    <property type="term" value="P:homologous chromosome pairing at meiosis"/>
    <property type="evidence" value="ECO:0007669"/>
    <property type="project" value="TreeGrafter"/>
</dbReference>
<keyword evidence="4" id="KW-0539">Nucleus</keyword>
<name>A0A5J9W0T5_9POAL</name>
<dbReference type="Proteomes" id="UP000324897">
    <property type="component" value="Chromosome 4"/>
</dbReference>
<comment type="caution">
    <text evidence="7">The sequence shown here is derived from an EMBL/GenBank/DDBJ whole genome shotgun (WGS) entry which is preliminary data.</text>
</comment>
<evidence type="ECO:0000256" key="4">
    <source>
        <dbReference type="ARBA" id="ARBA00023242"/>
    </source>
</evidence>
<dbReference type="EMBL" id="RWGY01000007">
    <property type="protein sequence ID" value="TVU41533.1"/>
    <property type="molecule type" value="Genomic_DNA"/>
</dbReference>
<organism evidence="7 8">
    <name type="scientific">Eragrostis curvula</name>
    <name type="common">weeping love grass</name>
    <dbReference type="NCBI Taxonomy" id="38414"/>
    <lineage>
        <taxon>Eukaryota</taxon>
        <taxon>Viridiplantae</taxon>
        <taxon>Streptophyta</taxon>
        <taxon>Embryophyta</taxon>
        <taxon>Tracheophyta</taxon>
        <taxon>Spermatophyta</taxon>
        <taxon>Magnoliopsida</taxon>
        <taxon>Liliopsida</taxon>
        <taxon>Poales</taxon>
        <taxon>Poaceae</taxon>
        <taxon>PACMAD clade</taxon>
        <taxon>Chloridoideae</taxon>
        <taxon>Eragrostideae</taxon>
        <taxon>Eragrostidinae</taxon>
        <taxon>Eragrostis</taxon>
    </lineage>
</organism>
<dbReference type="PANTHER" id="PTHR32086">
    <property type="entry name" value="FANCONI ANEMIA GROUP D2 PROTEIN"/>
    <property type="match status" value="1"/>
</dbReference>
<feature type="non-terminal residue" evidence="7">
    <location>
        <position position="1"/>
    </location>
</feature>
<evidence type="ECO:0000256" key="6">
    <source>
        <dbReference type="SAM" id="MobiDB-lite"/>
    </source>
</evidence>
<evidence type="ECO:0000256" key="2">
    <source>
        <dbReference type="ARBA" id="ARBA00022499"/>
    </source>
</evidence>
<gene>
    <name evidence="7" type="ORF">EJB05_15061</name>
</gene>
<sequence>MASFRAAPQSPVARKFSIPHANLPNPPNPAARWCSCNAAIPSTPACFRRRLPPPLPARRLLRPSSAPSTPSKQRRRSSPTLAARSSSSSPPPRTHPASRALLCVPALQLALLSFLLEKLPEHFDGAVLDGLPLQDDVGRLIVAHFRWLDFLVDADASVEKPVEVLSVALPRLKKEILEIVGHHSHAAVVSTPEKLLQEDSEAVVAMLDALSDLNLNKMLQEQIRDQLKFVGVVDLWAVRIKKPKGKASASSNDGPIFDMLRIRHHKPSSVKVGPGLQSIGVNASKAKAPEKLYQHRYNQDSFELPWRDSSRDGDNEMGMHQAYEESTVAMAPKQAPAHRNCDTRSAKLHHVPGLPTTSFILAGEELISRRTTKLT</sequence>
<dbReference type="GO" id="GO:0070182">
    <property type="term" value="F:DNA polymerase binding"/>
    <property type="evidence" value="ECO:0007669"/>
    <property type="project" value="TreeGrafter"/>
</dbReference>
<protein>
    <submittedName>
        <fullName evidence="7">Uncharacterized protein</fullName>
    </submittedName>
</protein>
<keyword evidence="2" id="KW-1017">Isopeptide bond</keyword>
<evidence type="ECO:0000256" key="1">
    <source>
        <dbReference type="ARBA" id="ARBA00004123"/>
    </source>
</evidence>
<evidence type="ECO:0000313" key="8">
    <source>
        <dbReference type="Proteomes" id="UP000324897"/>
    </source>
</evidence>
<comment type="similarity">
    <text evidence="5">Belongs to the Fanconi anemia protein FANCD2 family.</text>
</comment>
<reference evidence="7 8" key="1">
    <citation type="journal article" date="2019" name="Sci. Rep.">
        <title>A high-quality genome of Eragrostis curvula grass provides insights into Poaceae evolution and supports new strategies to enhance forage quality.</title>
        <authorList>
            <person name="Carballo J."/>
            <person name="Santos B.A.C.M."/>
            <person name="Zappacosta D."/>
            <person name="Garbus I."/>
            <person name="Selva J.P."/>
            <person name="Gallo C.A."/>
            <person name="Diaz A."/>
            <person name="Albertini E."/>
            <person name="Caccamo M."/>
            <person name="Echenique V."/>
        </authorList>
    </citation>
    <scope>NUCLEOTIDE SEQUENCE [LARGE SCALE GENOMIC DNA]</scope>
    <source>
        <strain evidence="8">cv. Victoria</strain>
        <tissue evidence="7">Leaf</tissue>
    </source>
</reference>
<dbReference type="GO" id="GO:1990918">
    <property type="term" value="P:double-strand break repair involved in meiotic recombination"/>
    <property type="evidence" value="ECO:0007669"/>
    <property type="project" value="TreeGrafter"/>
</dbReference>